<sequence>MPLCFVDFFLFTAFFIFILNHSMNFASKLQQQHCNVAASLFVNTLMHWYVRTYGMYVCRCAQFVSSPVAGGWWLPLECTQQFYAALVETYDAAAAAVAAAC</sequence>
<evidence type="ECO:0000313" key="2">
    <source>
        <dbReference type="EMBL" id="JAB99030.1"/>
    </source>
</evidence>
<reference evidence="2" key="2">
    <citation type="journal article" date="2014" name="BMC Genomics">
        <title>A genomic perspective to assessing quality of mass-reared SIT flies used in Mediterranean fruit fly (Ceratitis capitata) eradication in California.</title>
        <authorList>
            <person name="Calla B."/>
            <person name="Hall B."/>
            <person name="Hou S."/>
            <person name="Geib S.M."/>
        </authorList>
    </citation>
    <scope>NUCLEOTIDE SEQUENCE</scope>
</reference>
<dbReference type="EMBL" id="GAMC01007525">
    <property type="protein sequence ID" value="JAB99030.1"/>
    <property type="molecule type" value="mRNA"/>
</dbReference>
<name>W8BCQ1_CERCA</name>
<accession>W8BCQ1</accession>
<feature type="signal peptide" evidence="1">
    <location>
        <begin position="1"/>
        <end position="22"/>
    </location>
</feature>
<organism evidence="2">
    <name type="scientific">Ceratitis capitata</name>
    <name type="common">Mediterranean fruit fly</name>
    <name type="synonym">Tephritis capitata</name>
    <dbReference type="NCBI Taxonomy" id="7213"/>
    <lineage>
        <taxon>Eukaryota</taxon>
        <taxon>Metazoa</taxon>
        <taxon>Ecdysozoa</taxon>
        <taxon>Arthropoda</taxon>
        <taxon>Hexapoda</taxon>
        <taxon>Insecta</taxon>
        <taxon>Pterygota</taxon>
        <taxon>Neoptera</taxon>
        <taxon>Endopterygota</taxon>
        <taxon>Diptera</taxon>
        <taxon>Brachycera</taxon>
        <taxon>Muscomorpha</taxon>
        <taxon>Tephritoidea</taxon>
        <taxon>Tephritidae</taxon>
        <taxon>Ceratitis</taxon>
        <taxon>Ceratitis</taxon>
    </lineage>
</organism>
<feature type="chain" id="PRO_5007737128" description="Secreted protein" evidence="1">
    <location>
        <begin position="23"/>
        <end position="101"/>
    </location>
</feature>
<evidence type="ECO:0000256" key="1">
    <source>
        <dbReference type="SAM" id="SignalP"/>
    </source>
</evidence>
<dbReference type="EMBL" id="GAMC01007524">
    <property type="protein sequence ID" value="JAB99031.1"/>
    <property type="molecule type" value="mRNA"/>
</dbReference>
<reference evidence="2" key="1">
    <citation type="submission" date="2013-07" db="EMBL/GenBank/DDBJ databases">
        <authorList>
            <person name="Geib S."/>
        </authorList>
    </citation>
    <scope>NUCLEOTIDE SEQUENCE</scope>
</reference>
<keyword evidence="1" id="KW-0732">Signal</keyword>
<protein>
    <recommendedName>
        <fullName evidence="3">Secreted protein</fullName>
    </recommendedName>
</protein>
<dbReference type="AlphaFoldDB" id="W8BCQ1"/>
<evidence type="ECO:0008006" key="3">
    <source>
        <dbReference type="Google" id="ProtNLM"/>
    </source>
</evidence>
<proteinExistence type="evidence at transcript level"/>